<keyword evidence="3" id="KW-0479">Metal-binding</keyword>
<sequence length="296" mass="33572">MVYELPPFRPPSEAYSMLLRVTRGCPWNRCTYCGMYKGMKFETRSVEEMKADIDAALEFYGDRAMNVFIGDADSPVIKTVDFVEILRYLRSKFTRIHRVTSYGRAKTIALMAPEKLKRLAEAGLDRLHLGLETGDPNLLQYIKKGATPEHMIEAGRKIKAAGIELSEYLMLGVGGSKGWESHARESARVLNAIVPDFIRVRTMTLIPGTPMFEAYEKGEYLPANVLEMLMEERLLIECLDGIGSEFHSDHVSNLVPVFGKFMGDKPQMLETLDRIIERVEKNKDKLTNEPRIATVM</sequence>
<evidence type="ECO:0000259" key="6">
    <source>
        <dbReference type="PROSITE" id="PS51918"/>
    </source>
</evidence>
<evidence type="ECO:0000313" key="7">
    <source>
        <dbReference type="EMBL" id="RJP22376.1"/>
    </source>
</evidence>
<protein>
    <submittedName>
        <fullName evidence="7">Radical SAM protein</fullName>
    </submittedName>
</protein>
<dbReference type="PANTHER" id="PTHR43409:SF4">
    <property type="entry name" value="RADICAL SAM SUPERFAMILY PROTEIN"/>
    <property type="match status" value="1"/>
</dbReference>
<dbReference type="InterPro" id="IPR013785">
    <property type="entry name" value="Aldolase_TIM"/>
</dbReference>
<dbReference type="PROSITE" id="PS51918">
    <property type="entry name" value="RADICAL_SAM"/>
    <property type="match status" value="1"/>
</dbReference>
<feature type="domain" description="Radical SAM core" evidence="6">
    <location>
        <begin position="11"/>
        <end position="245"/>
    </location>
</feature>
<dbReference type="InterPro" id="IPR006638">
    <property type="entry name" value="Elp3/MiaA/NifB-like_rSAM"/>
</dbReference>
<dbReference type="AlphaFoldDB" id="A0A3A4NWA1"/>
<name>A0A3A4NWA1_ABYX5</name>
<dbReference type="CDD" id="cd01335">
    <property type="entry name" value="Radical_SAM"/>
    <property type="match status" value="1"/>
</dbReference>
<dbReference type="GO" id="GO:0046872">
    <property type="term" value="F:metal ion binding"/>
    <property type="evidence" value="ECO:0007669"/>
    <property type="project" value="UniProtKB-KW"/>
</dbReference>
<organism evidence="7 8">
    <name type="scientific">Abyssobacteria bacterium (strain SURF_5)</name>
    <dbReference type="NCBI Taxonomy" id="2093360"/>
    <lineage>
        <taxon>Bacteria</taxon>
        <taxon>Pseudomonadati</taxon>
        <taxon>Candidatus Hydrogenedentota</taxon>
        <taxon>Candidatus Abyssobacteria</taxon>
    </lineage>
</organism>
<dbReference type="GO" id="GO:0051536">
    <property type="term" value="F:iron-sulfur cluster binding"/>
    <property type="evidence" value="ECO:0007669"/>
    <property type="project" value="UniProtKB-KW"/>
</dbReference>
<dbReference type="InterPro" id="IPR007197">
    <property type="entry name" value="rSAM"/>
</dbReference>
<dbReference type="EMBL" id="QZKU01000058">
    <property type="protein sequence ID" value="RJP22376.1"/>
    <property type="molecule type" value="Genomic_DNA"/>
</dbReference>
<proteinExistence type="predicted"/>
<keyword evidence="5" id="KW-0411">Iron-sulfur</keyword>
<dbReference type="GO" id="GO:0003824">
    <property type="term" value="F:catalytic activity"/>
    <property type="evidence" value="ECO:0007669"/>
    <property type="project" value="InterPro"/>
</dbReference>
<dbReference type="Proteomes" id="UP000265882">
    <property type="component" value="Unassembled WGS sequence"/>
</dbReference>
<dbReference type="SFLD" id="SFLDG01082">
    <property type="entry name" value="B12-binding_domain_containing"/>
    <property type="match status" value="1"/>
</dbReference>
<dbReference type="Gene3D" id="3.20.20.70">
    <property type="entry name" value="Aldolase class I"/>
    <property type="match status" value="1"/>
</dbReference>
<dbReference type="InterPro" id="IPR051198">
    <property type="entry name" value="BchE-like"/>
</dbReference>
<dbReference type="Pfam" id="PF04055">
    <property type="entry name" value="Radical_SAM"/>
    <property type="match status" value="1"/>
</dbReference>
<keyword evidence="2" id="KW-0949">S-adenosyl-L-methionine</keyword>
<evidence type="ECO:0000313" key="8">
    <source>
        <dbReference type="Proteomes" id="UP000265882"/>
    </source>
</evidence>
<dbReference type="SFLD" id="SFLDS00029">
    <property type="entry name" value="Radical_SAM"/>
    <property type="match status" value="1"/>
</dbReference>
<dbReference type="SMART" id="SM00729">
    <property type="entry name" value="Elp3"/>
    <property type="match status" value="1"/>
</dbReference>
<reference evidence="7 8" key="1">
    <citation type="journal article" date="2017" name="ISME J.">
        <title>Energy and carbon metabolisms in a deep terrestrial subsurface fluid microbial community.</title>
        <authorList>
            <person name="Momper L."/>
            <person name="Jungbluth S.P."/>
            <person name="Lee M.D."/>
            <person name="Amend J.P."/>
        </authorList>
    </citation>
    <scope>NUCLEOTIDE SEQUENCE [LARGE SCALE GENOMIC DNA]</scope>
    <source>
        <strain evidence="7">SURF_5</strain>
    </source>
</reference>
<evidence type="ECO:0000256" key="5">
    <source>
        <dbReference type="ARBA" id="ARBA00023014"/>
    </source>
</evidence>
<gene>
    <name evidence="7" type="ORF">C4520_08290</name>
</gene>
<comment type="cofactor">
    <cofactor evidence="1">
        <name>[4Fe-4S] cluster</name>
        <dbReference type="ChEBI" id="CHEBI:49883"/>
    </cofactor>
</comment>
<dbReference type="PANTHER" id="PTHR43409">
    <property type="entry name" value="ANAEROBIC MAGNESIUM-PROTOPORPHYRIN IX MONOMETHYL ESTER CYCLASE-RELATED"/>
    <property type="match status" value="1"/>
</dbReference>
<evidence type="ECO:0000256" key="3">
    <source>
        <dbReference type="ARBA" id="ARBA00022723"/>
    </source>
</evidence>
<evidence type="ECO:0000256" key="2">
    <source>
        <dbReference type="ARBA" id="ARBA00022691"/>
    </source>
</evidence>
<dbReference type="SUPFAM" id="SSF102114">
    <property type="entry name" value="Radical SAM enzymes"/>
    <property type="match status" value="1"/>
</dbReference>
<dbReference type="InterPro" id="IPR058240">
    <property type="entry name" value="rSAM_sf"/>
</dbReference>
<evidence type="ECO:0000256" key="4">
    <source>
        <dbReference type="ARBA" id="ARBA00023004"/>
    </source>
</evidence>
<accession>A0A3A4NWA1</accession>
<comment type="caution">
    <text evidence="7">The sequence shown here is derived from an EMBL/GenBank/DDBJ whole genome shotgun (WGS) entry which is preliminary data.</text>
</comment>
<evidence type="ECO:0000256" key="1">
    <source>
        <dbReference type="ARBA" id="ARBA00001966"/>
    </source>
</evidence>
<dbReference type="SFLD" id="SFLDG01095">
    <property type="entry name" value="Uncharacterised_Radical_SAM_Su"/>
    <property type="match status" value="1"/>
</dbReference>
<keyword evidence="4" id="KW-0408">Iron</keyword>